<keyword evidence="3" id="KW-1185">Reference proteome</keyword>
<dbReference type="EMBL" id="KT594769">
    <property type="protein sequence ID" value="AMB17058.1"/>
    <property type="molecule type" value="Genomic_DNA"/>
</dbReference>
<proteinExistence type="predicted"/>
<evidence type="ECO:0000256" key="1">
    <source>
        <dbReference type="SAM" id="MobiDB-lite"/>
    </source>
</evidence>
<dbReference type="GeneID" id="26828042"/>
<accession>A0A0Y0A6I5</accession>
<dbReference type="KEGG" id="vg:26828042"/>
<organism evidence="2 3">
    <name type="scientific">Macropodid alphaherpesvirus 1</name>
    <dbReference type="NCBI Taxonomy" id="137443"/>
    <lineage>
        <taxon>Viruses</taxon>
        <taxon>Duplodnaviria</taxon>
        <taxon>Heunggongvirae</taxon>
        <taxon>Peploviricota</taxon>
        <taxon>Herviviricetes</taxon>
        <taxon>Herpesvirales</taxon>
        <taxon>Orthoherpesviridae</taxon>
        <taxon>Alphaherpesvirinae</taxon>
        <taxon>Simplexvirus</taxon>
        <taxon>Simplexvirus macropodidalpha1</taxon>
    </lineage>
</organism>
<reference evidence="2" key="2">
    <citation type="submission" date="2017-11" db="EMBL/GenBank/DDBJ databases">
        <authorList>
            <person name="Han C.G."/>
        </authorList>
    </citation>
    <scope>NUCLEOTIDE SEQUENCE</scope>
    <source>
        <strain evidence="2">MaHV1.3076/08</strain>
    </source>
</reference>
<dbReference type="Proteomes" id="UP000169848">
    <property type="component" value="Segment"/>
</dbReference>
<dbReference type="RefSeq" id="YP_009227231.1">
    <property type="nucleotide sequence ID" value="NC_029132.1"/>
</dbReference>
<dbReference type="EMBL" id="KT594769">
    <property type="protein sequence ID" value="AMB17059.1"/>
    <property type="molecule type" value="Genomic_DNA"/>
</dbReference>
<reference evidence="2 3" key="1">
    <citation type="journal article" date="2016" name="BMC Genomics">
        <title>The first genome sequence of a metatherian herpesvirus: Macropodid herpesvirus 1.</title>
        <authorList>
            <person name="Vaz P.K."/>
            <person name="Mahony T.J."/>
            <person name="Hartley C.A."/>
            <person name="Fowler E.V."/>
            <person name="Ficorilli N."/>
            <person name="Lee S.W."/>
            <person name="Gilkerson J.R."/>
            <person name="Browning G.F."/>
            <person name="Devlin J.M."/>
        </authorList>
    </citation>
    <scope>NUCLEOTIDE SEQUENCE [LARGE SCALE GENOMIC DNA]</scope>
    <source>
        <strain evidence="2">MaHV1.3076/08</strain>
    </source>
</reference>
<evidence type="ECO:0000313" key="3">
    <source>
        <dbReference type="Proteomes" id="UP000169848"/>
    </source>
</evidence>
<gene>
    <name evidence="2" type="primary">PW1</name>
</gene>
<protein>
    <submittedName>
        <fullName evidence="2">Uncharacterized protein</fullName>
    </submittedName>
</protein>
<dbReference type="GeneID" id="26828079"/>
<evidence type="ECO:0000313" key="2">
    <source>
        <dbReference type="EMBL" id="AMB17059.1"/>
    </source>
</evidence>
<sequence length="150" mass="16214">MFQPARWGRFCIIKNFPGARDRFPGTLSFGDWASSPGRVVSRGGCGWTNRPFPPQRGGGFWTDLAITGPPFPVFEAVYNARGRSHRSDGAEQTTGPTPAPRCFSSPSGQKTDNPFPPSASAVALAPPNLAHLRTRMLLSSSASTRRRPSL</sequence>
<dbReference type="RefSeq" id="YP_009227218.1">
    <property type="nucleotide sequence ID" value="NC_029132.1"/>
</dbReference>
<feature type="region of interest" description="Disordered" evidence="1">
    <location>
        <begin position="82"/>
        <end position="122"/>
    </location>
</feature>
<dbReference type="KEGG" id="vg:26828079"/>
<name>A0A0Y0A6I5_9ALPH</name>